<feature type="transmembrane region" description="Helical" evidence="1">
    <location>
        <begin position="31"/>
        <end position="52"/>
    </location>
</feature>
<organism evidence="2">
    <name type="scientific">Fusarium oxysporum (strain Fo5176)</name>
    <name type="common">Fusarium vascular wilt</name>
    <dbReference type="NCBI Taxonomy" id="660025"/>
    <lineage>
        <taxon>Eukaryota</taxon>
        <taxon>Fungi</taxon>
        <taxon>Dikarya</taxon>
        <taxon>Ascomycota</taxon>
        <taxon>Pezizomycotina</taxon>
        <taxon>Sordariomycetes</taxon>
        <taxon>Hypocreomycetidae</taxon>
        <taxon>Hypocreales</taxon>
        <taxon>Nectriaceae</taxon>
        <taxon>Fusarium</taxon>
        <taxon>Fusarium oxysporum species complex</taxon>
    </lineage>
</organism>
<keyword evidence="1" id="KW-0472">Membrane</keyword>
<keyword evidence="1" id="KW-1133">Transmembrane helix</keyword>
<evidence type="ECO:0000256" key="1">
    <source>
        <dbReference type="SAM" id="Phobius"/>
    </source>
</evidence>
<name>F9F502_FUSOF</name>
<dbReference type="EMBL" id="AFQF01000486">
    <property type="protein sequence ID" value="EGU87994.1"/>
    <property type="molecule type" value="Genomic_DNA"/>
</dbReference>
<dbReference type="AlphaFoldDB" id="F9F502"/>
<proteinExistence type="predicted"/>
<sequence>MDVVVAGSKAPLTSGSYLAARSFVRAKREEFLLALFFNAIYSGAEISIRVGITYPRFARQHRGLVKYQTSTAVHYFDVPESNASQKPTSPTLKSVLQSARLRSLQSLTNQARPVQSTSLYHRYHRYLLNLRTKTV</sequence>
<accession>F9F502</accession>
<comment type="caution">
    <text evidence="2">The sequence shown here is derived from an EMBL/GenBank/DDBJ whole genome shotgun (WGS) entry which is preliminary data.</text>
</comment>
<protein>
    <submittedName>
        <fullName evidence="2">Uncharacterized protein</fullName>
    </submittedName>
</protein>
<reference evidence="2" key="1">
    <citation type="journal article" date="2012" name="Mol. Plant Microbe Interact.">
        <title>A highly conserved effector in Fusarium oxysporum is required for full virulence on Arabidopsis.</title>
        <authorList>
            <person name="Thatcher L.F."/>
            <person name="Gardiner D.M."/>
            <person name="Kazan K."/>
            <person name="Manners J."/>
        </authorList>
    </citation>
    <scope>NUCLEOTIDE SEQUENCE [LARGE SCALE GENOMIC DNA]</scope>
    <source>
        <strain evidence="2">Fo5176</strain>
    </source>
</reference>
<gene>
    <name evidence="2" type="ORF">FOXB_01477</name>
</gene>
<keyword evidence="1" id="KW-0812">Transmembrane</keyword>
<evidence type="ECO:0000313" key="2">
    <source>
        <dbReference type="EMBL" id="EGU87994.1"/>
    </source>
</evidence>